<dbReference type="InterPro" id="IPR001054">
    <property type="entry name" value="A/G_cyclase"/>
</dbReference>
<name>A0A5B8MKF5_9CHLO</name>
<dbReference type="PANTHER" id="PTHR11920">
    <property type="entry name" value="GUANYLYL CYCLASE"/>
    <property type="match status" value="1"/>
</dbReference>
<keyword evidence="3 10" id="KW-0812">Transmembrane</keyword>
<feature type="chain" id="PRO_5023049348" description="guanylate cyclase" evidence="11">
    <location>
        <begin position="22"/>
        <end position="882"/>
    </location>
</feature>
<keyword evidence="15" id="KW-1185">Reference proteome</keyword>
<evidence type="ECO:0000256" key="1">
    <source>
        <dbReference type="ARBA" id="ARBA00004167"/>
    </source>
</evidence>
<dbReference type="PANTHER" id="PTHR11920:SF335">
    <property type="entry name" value="GUANYLATE CYCLASE"/>
    <property type="match status" value="1"/>
</dbReference>
<feature type="domain" description="Guanylate cyclase" evidence="13">
    <location>
        <begin position="696"/>
        <end position="830"/>
    </location>
</feature>
<dbReference type="GO" id="GO:0004383">
    <property type="term" value="F:guanylate cyclase activity"/>
    <property type="evidence" value="ECO:0007669"/>
    <property type="project" value="UniProtKB-EC"/>
</dbReference>
<dbReference type="Gene3D" id="1.10.510.10">
    <property type="entry name" value="Transferase(Phosphotransferase) domain 1"/>
    <property type="match status" value="1"/>
</dbReference>
<keyword evidence="6 10" id="KW-0472">Membrane</keyword>
<evidence type="ECO:0000256" key="5">
    <source>
        <dbReference type="ARBA" id="ARBA00022989"/>
    </source>
</evidence>
<dbReference type="SMART" id="SM00044">
    <property type="entry name" value="CYCc"/>
    <property type="match status" value="1"/>
</dbReference>
<evidence type="ECO:0000256" key="3">
    <source>
        <dbReference type="ARBA" id="ARBA00022692"/>
    </source>
</evidence>
<dbReference type="InterPro" id="IPR011009">
    <property type="entry name" value="Kinase-like_dom_sf"/>
</dbReference>
<dbReference type="OrthoDB" id="548029at2759"/>
<dbReference type="AlphaFoldDB" id="A0A5B8MKF5"/>
<evidence type="ECO:0000313" key="15">
    <source>
        <dbReference type="Proteomes" id="UP000316726"/>
    </source>
</evidence>
<dbReference type="CDD" id="cd07302">
    <property type="entry name" value="CHD"/>
    <property type="match status" value="1"/>
</dbReference>
<evidence type="ECO:0000256" key="10">
    <source>
        <dbReference type="SAM" id="Phobius"/>
    </source>
</evidence>
<keyword evidence="7" id="KW-0456">Lyase</keyword>
<dbReference type="GO" id="GO:0007168">
    <property type="term" value="P:receptor guanylyl cyclase signaling pathway"/>
    <property type="evidence" value="ECO:0007669"/>
    <property type="project" value="TreeGrafter"/>
</dbReference>
<evidence type="ECO:0000259" key="12">
    <source>
        <dbReference type="PROSITE" id="PS50011"/>
    </source>
</evidence>
<dbReference type="EC" id="4.6.1.2" evidence="2"/>
<dbReference type="Gene3D" id="3.30.70.1230">
    <property type="entry name" value="Nucleotide cyclase"/>
    <property type="match status" value="1"/>
</dbReference>
<dbReference type="Proteomes" id="UP000316726">
    <property type="component" value="Chromosome 4"/>
</dbReference>
<dbReference type="InterPro" id="IPR050401">
    <property type="entry name" value="Cyclic_nucleotide_synthase"/>
</dbReference>
<evidence type="ECO:0000256" key="9">
    <source>
        <dbReference type="SAM" id="MobiDB-lite"/>
    </source>
</evidence>
<dbReference type="Pfam" id="PF07714">
    <property type="entry name" value="PK_Tyr_Ser-Thr"/>
    <property type="match status" value="1"/>
</dbReference>
<gene>
    <name evidence="14" type="ORF">A3770_04p34550</name>
</gene>
<accession>A0A5B8MKF5</accession>
<dbReference type="GO" id="GO:0004672">
    <property type="term" value="F:protein kinase activity"/>
    <property type="evidence" value="ECO:0007669"/>
    <property type="project" value="InterPro"/>
</dbReference>
<keyword evidence="11" id="KW-0732">Signal</keyword>
<dbReference type="GO" id="GO:0035556">
    <property type="term" value="P:intracellular signal transduction"/>
    <property type="evidence" value="ECO:0007669"/>
    <property type="project" value="InterPro"/>
</dbReference>
<evidence type="ECO:0000259" key="13">
    <source>
        <dbReference type="PROSITE" id="PS50125"/>
    </source>
</evidence>
<evidence type="ECO:0000313" key="14">
    <source>
        <dbReference type="EMBL" id="QDZ20937.1"/>
    </source>
</evidence>
<dbReference type="PROSITE" id="PS50125">
    <property type="entry name" value="GUANYLATE_CYCLASE_2"/>
    <property type="match status" value="1"/>
</dbReference>
<dbReference type="PROSITE" id="PS50011">
    <property type="entry name" value="PROTEIN_KINASE_DOM"/>
    <property type="match status" value="1"/>
</dbReference>
<dbReference type="EMBL" id="CP031037">
    <property type="protein sequence ID" value="QDZ20937.1"/>
    <property type="molecule type" value="Genomic_DNA"/>
</dbReference>
<feature type="compositionally biased region" description="Low complexity" evidence="9">
    <location>
        <begin position="422"/>
        <end position="439"/>
    </location>
</feature>
<protein>
    <recommendedName>
        <fullName evidence="2">guanylate cyclase</fullName>
        <ecNumber evidence="2">4.6.1.2</ecNumber>
    </recommendedName>
</protein>
<keyword evidence="8" id="KW-0141">cGMP biosynthesis</keyword>
<dbReference type="SUPFAM" id="SSF55073">
    <property type="entry name" value="Nucleotide cyclase"/>
    <property type="match status" value="1"/>
</dbReference>
<organism evidence="14 15">
    <name type="scientific">Chloropicon primus</name>
    <dbReference type="NCBI Taxonomy" id="1764295"/>
    <lineage>
        <taxon>Eukaryota</taxon>
        <taxon>Viridiplantae</taxon>
        <taxon>Chlorophyta</taxon>
        <taxon>Chloropicophyceae</taxon>
        <taxon>Chloropicales</taxon>
        <taxon>Chloropicaceae</taxon>
        <taxon>Chloropicon</taxon>
    </lineage>
</organism>
<dbReference type="InterPro" id="IPR001245">
    <property type="entry name" value="Ser-Thr/Tyr_kinase_cat_dom"/>
</dbReference>
<dbReference type="GO" id="GO:0005886">
    <property type="term" value="C:plasma membrane"/>
    <property type="evidence" value="ECO:0007669"/>
    <property type="project" value="TreeGrafter"/>
</dbReference>
<comment type="subcellular location">
    <subcellularLocation>
        <location evidence="1">Membrane</location>
        <topology evidence="1">Single-pass membrane protein</topology>
    </subcellularLocation>
</comment>
<dbReference type="InterPro" id="IPR000719">
    <property type="entry name" value="Prot_kinase_dom"/>
</dbReference>
<dbReference type="STRING" id="1764295.A0A5B8MKF5"/>
<feature type="region of interest" description="Disordered" evidence="9">
    <location>
        <begin position="418"/>
        <end position="439"/>
    </location>
</feature>
<reference evidence="14 15" key="1">
    <citation type="submission" date="2018-07" db="EMBL/GenBank/DDBJ databases">
        <title>The complete nuclear genome of the prasinophyte Chloropicon primus (CCMP1205).</title>
        <authorList>
            <person name="Pombert J.-F."/>
            <person name="Otis C."/>
            <person name="Turmel M."/>
            <person name="Lemieux C."/>
        </authorList>
    </citation>
    <scope>NUCLEOTIDE SEQUENCE [LARGE SCALE GENOMIC DNA]</scope>
    <source>
        <strain evidence="14 15">CCMP1205</strain>
    </source>
</reference>
<dbReference type="GO" id="GO:0001653">
    <property type="term" value="F:peptide receptor activity"/>
    <property type="evidence" value="ECO:0007669"/>
    <property type="project" value="TreeGrafter"/>
</dbReference>
<evidence type="ECO:0000256" key="4">
    <source>
        <dbReference type="ARBA" id="ARBA00022741"/>
    </source>
</evidence>
<keyword evidence="5 10" id="KW-1133">Transmembrane helix</keyword>
<dbReference type="InterPro" id="IPR008266">
    <property type="entry name" value="Tyr_kinase_AS"/>
</dbReference>
<evidence type="ECO:0000256" key="2">
    <source>
        <dbReference type="ARBA" id="ARBA00012202"/>
    </source>
</evidence>
<feature type="signal peptide" evidence="11">
    <location>
        <begin position="1"/>
        <end position="21"/>
    </location>
</feature>
<evidence type="ECO:0000256" key="11">
    <source>
        <dbReference type="SAM" id="SignalP"/>
    </source>
</evidence>
<sequence>MAKAAAVAGVLLLGLATLSSASDPATYAPSSCTHVITDGELVTENQWVDCSFGVQSLNLTAGGEENLFIVMEPGGAFSLCTRQPFGKVFDDDSLRMWVYAPSEDVKRAIQFEILYSQQADTFAYQTGILDDDESFSSYDGRDVEALETYSGSRLADLESGLKEGNWSAVTKELETQRENAGEGKAAAISPFPIYNRVSLRNLDTEKAAAIIIDGLVLVNNYTDQKLYVSSVRDSECKAPHSRLPSPIEVDETFRSIIDLAEVKKQRTTQVPLFAGIAAALAVAALSVAVLTIVLQKRKLRHLYIPFEDLDFDSPPEIIGRGKFGYVVQGSYNSFPVATKLVLPSSASKGNMFEATAGSLGSFNSQNKGTVTYVEGGKTERVATGAQSMEMYVYGKETSMSRSSNDNSESFSIQVYSVDGTGSSQESNNSRSSVLNSSSSRELLSKNVSRRLKKDFENEIRLLMKLRHPNIVTIMGVSKDISGNDYVLVMERMSRGSLIDCLTNPTSHMDQETMLGIMKDIAAGMAYLHNLKPAVMHNDLRAANILVDENFQAKISDFGLSGRQRFISSSSRWPWTAPEIFGGSPHSVKTDVYSFGVLLIEMYTRCKLTVSDMRLVIPKEAPPFAVLLIRQCLHPNPSKRPTFAQIQEQILAENGKLRRSASIVPARNVMCAHLPAKMAEEIKKGISPSSTSYKCLTLLMTDIVGYTALSERLGGESITQMLNQFYHKLDHLVTKYDLYKIETIGDAYFVVGGMLKENDRDHCARTLAFAEEAIQAAKETSIPSGDPEAPDRNISIRIGVHSGPCVGAVVGSLNPKFSLYGDTVNVVSRIETTGKADMIHVSSQAAELLKRQDEEMSSSLYYRGATKLKGKGIMQTYFFKSGV</sequence>
<dbReference type="Pfam" id="PF00211">
    <property type="entry name" value="Guanylate_cyc"/>
    <property type="match status" value="1"/>
</dbReference>
<proteinExistence type="predicted"/>
<feature type="transmembrane region" description="Helical" evidence="10">
    <location>
        <begin position="272"/>
        <end position="294"/>
    </location>
</feature>
<evidence type="ECO:0000256" key="7">
    <source>
        <dbReference type="ARBA" id="ARBA00023239"/>
    </source>
</evidence>
<dbReference type="GO" id="GO:0004016">
    <property type="term" value="F:adenylate cyclase activity"/>
    <property type="evidence" value="ECO:0007669"/>
    <property type="project" value="TreeGrafter"/>
</dbReference>
<dbReference type="SUPFAM" id="SSF56112">
    <property type="entry name" value="Protein kinase-like (PK-like)"/>
    <property type="match status" value="1"/>
</dbReference>
<keyword evidence="4" id="KW-0547">Nucleotide-binding</keyword>
<dbReference type="InterPro" id="IPR029787">
    <property type="entry name" value="Nucleotide_cyclase"/>
</dbReference>
<evidence type="ECO:0000256" key="8">
    <source>
        <dbReference type="ARBA" id="ARBA00023293"/>
    </source>
</evidence>
<dbReference type="PROSITE" id="PS00109">
    <property type="entry name" value="PROTEIN_KINASE_TYR"/>
    <property type="match status" value="1"/>
</dbReference>
<evidence type="ECO:0000256" key="6">
    <source>
        <dbReference type="ARBA" id="ARBA00023136"/>
    </source>
</evidence>
<feature type="domain" description="Protein kinase" evidence="12">
    <location>
        <begin position="312"/>
        <end position="651"/>
    </location>
</feature>
<dbReference type="GO" id="GO:0005524">
    <property type="term" value="F:ATP binding"/>
    <property type="evidence" value="ECO:0007669"/>
    <property type="project" value="InterPro"/>
</dbReference>